<dbReference type="PANTHER" id="PTHR43861">
    <property type="entry name" value="TRANS-ACONITATE 2-METHYLTRANSFERASE-RELATED"/>
    <property type="match status" value="1"/>
</dbReference>
<dbReference type="AlphaFoldDB" id="A0A1G7JQR6"/>
<proteinExistence type="predicted"/>
<evidence type="ECO:0000256" key="1">
    <source>
        <dbReference type="ARBA" id="ARBA00022603"/>
    </source>
</evidence>
<dbReference type="Gene3D" id="3.40.50.150">
    <property type="entry name" value="Vaccinia Virus protein VP39"/>
    <property type="match status" value="1"/>
</dbReference>
<evidence type="ECO:0000256" key="2">
    <source>
        <dbReference type="ARBA" id="ARBA00022679"/>
    </source>
</evidence>
<protein>
    <submittedName>
        <fullName evidence="4">Methyltransferase domain-containing protein</fullName>
    </submittedName>
</protein>
<dbReference type="InterPro" id="IPR041698">
    <property type="entry name" value="Methyltransf_25"/>
</dbReference>
<evidence type="ECO:0000313" key="5">
    <source>
        <dbReference type="Proteomes" id="UP000198972"/>
    </source>
</evidence>
<dbReference type="InterPro" id="IPR029063">
    <property type="entry name" value="SAM-dependent_MTases_sf"/>
</dbReference>
<dbReference type="Proteomes" id="UP000198972">
    <property type="component" value="Unassembled WGS sequence"/>
</dbReference>
<name>A0A1G7JQR6_9BACL</name>
<dbReference type="Pfam" id="PF13649">
    <property type="entry name" value="Methyltransf_25"/>
    <property type="match status" value="1"/>
</dbReference>
<dbReference type="CDD" id="cd02440">
    <property type="entry name" value="AdoMet_MTases"/>
    <property type="match status" value="1"/>
</dbReference>
<organism evidence="4 5">
    <name type="scientific">Fontibacillus panacisegetis</name>
    <dbReference type="NCBI Taxonomy" id="670482"/>
    <lineage>
        <taxon>Bacteria</taxon>
        <taxon>Bacillati</taxon>
        <taxon>Bacillota</taxon>
        <taxon>Bacilli</taxon>
        <taxon>Bacillales</taxon>
        <taxon>Paenibacillaceae</taxon>
        <taxon>Fontibacillus</taxon>
    </lineage>
</organism>
<reference evidence="4 5" key="1">
    <citation type="submission" date="2016-10" db="EMBL/GenBank/DDBJ databases">
        <authorList>
            <person name="de Groot N.N."/>
        </authorList>
    </citation>
    <scope>NUCLEOTIDE SEQUENCE [LARGE SCALE GENOMIC DNA]</scope>
    <source>
        <strain evidence="4 5">DSM 28129</strain>
    </source>
</reference>
<dbReference type="STRING" id="670482.SAMN04488542_10877"/>
<dbReference type="RefSeq" id="WP_091228678.1">
    <property type="nucleotide sequence ID" value="NZ_FNBG01000008.1"/>
</dbReference>
<sequence>MAEWYERSFGEDYLLVYKHRDIQGAKREVHKMISWLGLSKGAQVLDLCCGMGRHSMALHEAGYEVTGIDLSGVLLKEARSNDPEGTVTWVQSDMRSLPLEGGFDAVVNLFTSFGYFEQDEEHVKVLQEISRMLKPGGRFIIDFLNPQYTISHLIPHSERVDEGQLIVENRVIEDGYVKKQITITDHRISGSLDGSIQQPRNYLERIKMYSIDQLTEMLHAAGLRLDKVHGDYDEEEYDEAYSPRMIMVGTAI</sequence>
<evidence type="ECO:0000259" key="3">
    <source>
        <dbReference type="Pfam" id="PF13649"/>
    </source>
</evidence>
<accession>A0A1G7JQR6</accession>
<feature type="domain" description="Methyltransferase" evidence="3">
    <location>
        <begin position="44"/>
        <end position="137"/>
    </location>
</feature>
<dbReference type="OrthoDB" id="9811589at2"/>
<dbReference type="GO" id="GO:0032259">
    <property type="term" value="P:methylation"/>
    <property type="evidence" value="ECO:0007669"/>
    <property type="project" value="UniProtKB-KW"/>
</dbReference>
<keyword evidence="1 4" id="KW-0489">Methyltransferase</keyword>
<keyword evidence="5" id="KW-1185">Reference proteome</keyword>
<dbReference type="Gene3D" id="2.20.25.110">
    <property type="entry name" value="S-adenosyl-L-methionine-dependent methyltransferases"/>
    <property type="match status" value="1"/>
</dbReference>
<gene>
    <name evidence="4" type="ORF">SAMN04488542_10877</name>
</gene>
<keyword evidence="2 4" id="KW-0808">Transferase</keyword>
<dbReference type="SUPFAM" id="SSF53335">
    <property type="entry name" value="S-adenosyl-L-methionine-dependent methyltransferases"/>
    <property type="match status" value="1"/>
</dbReference>
<dbReference type="PANTHER" id="PTHR43861:SF1">
    <property type="entry name" value="TRANS-ACONITATE 2-METHYLTRANSFERASE"/>
    <property type="match status" value="1"/>
</dbReference>
<dbReference type="EMBL" id="FNBG01000008">
    <property type="protein sequence ID" value="SDF27287.1"/>
    <property type="molecule type" value="Genomic_DNA"/>
</dbReference>
<evidence type="ECO:0000313" key="4">
    <source>
        <dbReference type="EMBL" id="SDF27287.1"/>
    </source>
</evidence>
<dbReference type="GO" id="GO:0008168">
    <property type="term" value="F:methyltransferase activity"/>
    <property type="evidence" value="ECO:0007669"/>
    <property type="project" value="UniProtKB-KW"/>
</dbReference>